<dbReference type="CDD" id="cd00685">
    <property type="entry name" value="Trans_IPPS_HT"/>
    <property type="match status" value="1"/>
</dbReference>
<dbReference type="RefSeq" id="WP_038370340.1">
    <property type="nucleotide sequence ID" value="NZ_BAAAOW010000001.1"/>
</dbReference>
<name>Z9JWZ0_9MICO</name>
<organism evidence="7 8">
    <name type="scientific">Brachybacterium phenoliresistens</name>
    <dbReference type="NCBI Taxonomy" id="396014"/>
    <lineage>
        <taxon>Bacteria</taxon>
        <taxon>Bacillati</taxon>
        <taxon>Actinomycetota</taxon>
        <taxon>Actinomycetes</taxon>
        <taxon>Micrococcales</taxon>
        <taxon>Dermabacteraceae</taxon>
        <taxon>Brachybacterium</taxon>
    </lineage>
</organism>
<dbReference type="STRING" id="396014.BF93_07680"/>
<protein>
    <submittedName>
        <fullName evidence="7">Geranylgeranyl diphosphate synthase</fullName>
    </submittedName>
</protein>
<dbReference type="InterPro" id="IPR033749">
    <property type="entry name" value="Polyprenyl_synt_CS"/>
</dbReference>
<dbReference type="PANTHER" id="PTHR12001:SF85">
    <property type="entry name" value="SHORT CHAIN ISOPRENYL DIPHOSPHATE SYNTHASE"/>
    <property type="match status" value="1"/>
</dbReference>
<dbReference type="GO" id="GO:0008299">
    <property type="term" value="P:isoprenoid biosynthetic process"/>
    <property type="evidence" value="ECO:0007669"/>
    <property type="project" value="InterPro"/>
</dbReference>
<evidence type="ECO:0000256" key="1">
    <source>
        <dbReference type="ARBA" id="ARBA00001946"/>
    </source>
</evidence>
<dbReference type="OrthoDB" id="4497239at2"/>
<reference evidence="7 8" key="1">
    <citation type="submission" date="2014-02" db="EMBL/GenBank/DDBJ databases">
        <title>Genome sequence of Brachybacterium phenoliresistens strain W13A50.</title>
        <authorList>
            <person name="Wang X."/>
        </authorList>
    </citation>
    <scope>NUCLEOTIDE SEQUENCE [LARGE SCALE GENOMIC DNA]</scope>
    <source>
        <strain evidence="7 8">W13A50</strain>
    </source>
</reference>
<evidence type="ECO:0000256" key="2">
    <source>
        <dbReference type="ARBA" id="ARBA00006706"/>
    </source>
</evidence>
<dbReference type="InterPro" id="IPR008949">
    <property type="entry name" value="Isoprenoid_synthase_dom_sf"/>
</dbReference>
<evidence type="ECO:0000313" key="8">
    <source>
        <dbReference type="Proteomes" id="UP000023067"/>
    </source>
</evidence>
<evidence type="ECO:0000313" key="7">
    <source>
        <dbReference type="EMBL" id="EWS82890.1"/>
    </source>
</evidence>
<proteinExistence type="inferred from homology"/>
<dbReference type="AlphaFoldDB" id="Z9JWZ0"/>
<comment type="cofactor">
    <cofactor evidence="1">
        <name>Mg(2+)</name>
        <dbReference type="ChEBI" id="CHEBI:18420"/>
    </cofactor>
</comment>
<dbReference type="eggNOG" id="COG0142">
    <property type="taxonomic scope" value="Bacteria"/>
</dbReference>
<sequence>MPDHPEVLSERAVAAVREQLRAHLDRQRQVMAAVAPEVLRMDEDLEAYLGGGKMLRPLFCYWGGVAVHGAELSDGAAADLARAGAAIELVQAAALLHDDVIDHSPTRRGRPAAHMAAAARHRADALSGSSEDFGEAFAIILGDLALAWSEQLFSEIDRDHAVAGREEFDLLRTEVMGGQYLDVLHQAGGFASAGTPEEAAMAVIRWKTVPYTVLRPLRMGAALMGASTPQLDLLERWAVAIGTAFQLRDDLLSVVGDPQRTGKPVGGDIVEGKRTVVLARALEAADAGQRAALEAALGDPSADPEAIAAAHAVLVGTGAVDSVRADVERLAREAAALMDADDLLRPLGRAGLGALADAATDLSVLRPS</sequence>
<evidence type="ECO:0000256" key="4">
    <source>
        <dbReference type="ARBA" id="ARBA00022723"/>
    </source>
</evidence>
<keyword evidence="8" id="KW-1185">Reference proteome</keyword>
<dbReference type="HOGENOM" id="CLU_014015_2_1_11"/>
<evidence type="ECO:0000256" key="5">
    <source>
        <dbReference type="ARBA" id="ARBA00022842"/>
    </source>
</evidence>
<dbReference type="SUPFAM" id="SSF48576">
    <property type="entry name" value="Terpenoid synthases"/>
    <property type="match status" value="1"/>
</dbReference>
<accession>Z9JWZ0</accession>
<dbReference type="SFLD" id="SFLDS00005">
    <property type="entry name" value="Isoprenoid_Synthase_Type_I"/>
    <property type="match status" value="1"/>
</dbReference>
<dbReference type="GO" id="GO:0004659">
    <property type="term" value="F:prenyltransferase activity"/>
    <property type="evidence" value="ECO:0007669"/>
    <property type="project" value="InterPro"/>
</dbReference>
<dbReference type="PANTHER" id="PTHR12001">
    <property type="entry name" value="GERANYLGERANYL PYROPHOSPHATE SYNTHASE"/>
    <property type="match status" value="1"/>
</dbReference>
<dbReference type="PROSITE" id="PS00723">
    <property type="entry name" value="POLYPRENYL_SYNTHASE_1"/>
    <property type="match status" value="1"/>
</dbReference>
<dbReference type="Proteomes" id="UP000023067">
    <property type="component" value="Unassembled WGS sequence"/>
</dbReference>
<gene>
    <name evidence="7" type="ORF">BF93_07680</name>
</gene>
<dbReference type="Pfam" id="PF00348">
    <property type="entry name" value="polyprenyl_synt"/>
    <property type="match status" value="1"/>
</dbReference>
<dbReference type="PATRIC" id="fig|396014.3.peg.531"/>
<evidence type="ECO:0000256" key="6">
    <source>
        <dbReference type="RuleBase" id="RU004466"/>
    </source>
</evidence>
<evidence type="ECO:0000256" key="3">
    <source>
        <dbReference type="ARBA" id="ARBA00022679"/>
    </source>
</evidence>
<comment type="similarity">
    <text evidence="2 6">Belongs to the FPP/GGPP synthase family.</text>
</comment>
<keyword evidence="5" id="KW-0460">Magnesium</keyword>
<dbReference type="InterPro" id="IPR000092">
    <property type="entry name" value="Polyprenyl_synt"/>
</dbReference>
<dbReference type="GO" id="GO:0046872">
    <property type="term" value="F:metal ion binding"/>
    <property type="evidence" value="ECO:0007669"/>
    <property type="project" value="UniProtKB-KW"/>
</dbReference>
<keyword evidence="3 6" id="KW-0808">Transferase</keyword>
<keyword evidence="4" id="KW-0479">Metal-binding</keyword>
<comment type="caution">
    <text evidence="7">The sequence shown here is derived from an EMBL/GenBank/DDBJ whole genome shotgun (WGS) entry which is preliminary data.</text>
</comment>
<dbReference type="EMBL" id="JDYK01000002">
    <property type="protein sequence ID" value="EWS82890.1"/>
    <property type="molecule type" value="Genomic_DNA"/>
</dbReference>
<dbReference type="Gene3D" id="1.10.600.10">
    <property type="entry name" value="Farnesyl Diphosphate Synthase"/>
    <property type="match status" value="1"/>
</dbReference>